<evidence type="ECO:0000313" key="3">
    <source>
        <dbReference type="EMBL" id="KAI7789327.1"/>
    </source>
</evidence>
<dbReference type="PANTHER" id="PTHR24106">
    <property type="entry name" value="NACHT, LRR AND CARD DOMAINS-CONTAINING"/>
    <property type="match status" value="1"/>
</dbReference>
<dbReference type="InterPro" id="IPR001611">
    <property type="entry name" value="Leu-rich_rpt"/>
</dbReference>
<dbReference type="Gene3D" id="3.80.10.10">
    <property type="entry name" value="Ribonuclease Inhibitor"/>
    <property type="match status" value="1"/>
</dbReference>
<sequence>LWRCEITEEGCAALISALISNPSHLTYLHLSDNYLRDSGVKLVSTLLESPRCKLEKLRLWTSNITAEGCDSLASALKSNPTQLTELDLCGNKVGNSGVKLISAVLVNPLCNLRFLGLSQGNITDEGCIALSSALITSHLTHLILSINPLGDSGVKQLSAGLENADCKLEILELMNCNITDEGCTVLASALTSNPAHLRHLDLSKNYKIRDLQPLSDLRDDPRYKLEKL</sequence>
<dbReference type="Pfam" id="PF13516">
    <property type="entry name" value="LRR_6"/>
    <property type="match status" value="6"/>
</dbReference>
<evidence type="ECO:0000313" key="4">
    <source>
        <dbReference type="Proteomes" id="UP001059041"/>
    </source>
</evidence>
<dbReference type="InterPro" id="IPR032675">
    <property type="entry name" value="LRR_dom_sf"/>
</dbReference>
<dbReference type="PROSITE" id="PS51450">
    <property type="entry name" value="LRR"/>
    <property type="match status" value="1"/>
</dbReference>
<feature type="non-terminal residue" evidence="3">
    <location>
        <position position="1"/>
    </location>
</feature>
<name>A0A9W7T220_TRIRA</name>
<keyword evidence="1" id="KW-0433">Leucine-rich repeat</keyword>
<keyword evidence="2" id="KW-0677">Repeat</keyword>
<dbReference type="SUPFAM" id="SSF52047">
    <property type="entry name" value="RNI-like"/>
    <property type="match status" value="1"/>
</dbReference>
<evidence type="ECO:0000256" key="1">
    <source>
        <dbReference type="ARBA" id="ARBA00022614"/>
    </source>
</evidence>
<reference evidence="3" key="1">
    <citation type="submission" date="2021-02" db="EMBL/GenBank/DDBJ databases">
        <title>Comparative genomics reveals that relaxation of natural selection precedes convergent phenotypic evolution of cavefish.</title>
        <authorList>
            <person name="Peng Z."/>
        </authorList>
    </citation>
    <scope>NUCLEOTIDE SEQUENCE</scope>
    <source>
        <tissue evidence="3">Muscle</tissue>
    </source>
</reference>
<feature type="non-terminal residue" evidence="3">
    <location>
        <position position="228"/>
    </location>
</feature>
<comment type="caution">
    <text evidence="3">The sequence shown here is derived from an EMBL/GenBank/DDBJ whole genome shotgun (WGS) entry which is preliminary data.</text>
</comment>
<accession>A0A9W7T220</accession>
<dbReference type="InterPro" id="IPR051261">
    <property type="entry name" value="NLR"/>
</dbReference>
<dbReference type="EMBL" id="JAFHDT010000581">
    <property type="protein sequence ID" value="KAI7789327.1"/>
    <property type="molecule type" value="Genomic_DNA"/>
</dbReference>
<organism evidence="3 4">
    <name type="scientific">Triplophysa rosa</name>
    <name type="common">Cave loach</name>
    <dbReference type="NCBI Taxonomy" id="992332"/>
    <lineage>
        <taxon>Eukaryota</taxon>
        <taxon>Metazoa</taxon>
        <taxon>Chordata</taxon>
        <taxon>Craniata</taxon>
        <taxon>Vertebrata</taxon>
        <taxon>Euteleostomi</taxon>
        <taxon>Actinopterygii</taxon>
        <taxon>Neopterygii</taxon>
        <taxon>Teleostei</taxon>
        <taxon>Ostariophysi</taxon>
        <taxon>Cypriniformes</taxon>
        <taxon>Nemacheilidae</taxon>
        <taxon>Triplophysa</taxon>
    </lineage>
</organism>
<keyword evidence="4" id="KW-1185">Reference proteome</keyword>
<protein>
    <submittedName>
        <fullName evidence="3">NACHT</fullName>
    </submittedName>
</protein>
<proteinExistence type="predicted"/>
<dbReference type="AlphaFoldDB" id="A0A9W7T220"/>
<gene>
    <name evidence="3" type="ORF">IRJ41_014278</name>
</gene>
<dbReference type="SMART" id="SM00368">
    <property type="entry name" value="LRR_RI"/>
    <property type="match status" value="6"/>
</dbReference>
<dbReference type="Proteomes" id="UP001059041">
    <property type="component" value="Unassembled WGS sequence"/>
</dbReference>
<evidence type="ECO:0000256" key="2">
    <source>
        <dbReference type="ARBA" id="ARBA00022737"/>
    </source>
</evidence>